<evidence type="ECO:0000313" key="2">
    <source>
        <dbReference type="Proteomes" id="UP001362999"/>
    </source>
</evidence>
<sequence length="262" mass="29711">MVQQECAVRIRPVRYRYGAVRIRFGYGADTVRCGADTVRCGTDTVRIRFGYGSVRFGYGSSCTVADSSDSPSPCCLKPRRTKEKNISYTFTVDNLIAYQACGRRVFSQPVNESRVTGRIRRCGRHHRGWNAEKNGSFEQRGSKRKKKIGRRVAYAGPSRNCPNRNVPRIVQCVGFGRMCRLSQLAQVRPPQIVLLLSHGPRTVEHLLVKVKGTGSHPMRPRPLERRDAENYPMRRSAFLCSEYEAVVLVWVSMRAGRGLLMR</sequence>
<keyword evidence="2" id="KW-1185">Reference proteome</keyword>
<reference evidence="1 2" key="1">
    <citation type="journal article" date="2024" name="J Genomics">
        <title>Draft genome sequencing and assembly of Favolaschia claudopus CIRM-BRFM 2984 isolated from oak limbs.</title>
        <authorList>
            <person name="Navarro D."/>
            <person name="Drula E."/>
            <person name="Chaduli D."/>
            <person name="Cazenave R."/>
            <person name="Ahrendt S."/>
            <person name="Wang J."/>
            <person name="Lipzen A."/>
            <person name="Daum C."/>
            <person name="Barry K."/>
            <person name="Grigoriev I.V."/>
            <person name="Favel A."/>
            <person name="Rosso M.N."/>
            <person name="Martin F."/>
        </authorList>
    </citation>
    <scope>NUCLEOTIDE SEQUENCE [LARGE SCALE GENOMIC DNA]</scope>
    <source>
        <strain evidence="1 2">CIRM-BRFM 2984</strain>
    </source>
</reference>
<proteinExistence type="predicted"/>
<dbReference type="Proteomes" id="UP001362999">
    <property type="component" value="Unassembled WGS sequence"/>
</dbReference>
<dbReference type="EMBL" id="JAWWNJ010000004">
    <property type="protein sequence ID" value="KAK7058093.1"/>
    <property type="molecule type" value="Genomic_DNA"/>
</dbReference>
<evidence type="ECO:0000313" key="1">
    <source>
        <dbReference type="EMBL" id="KAK7058093.1"/>
    </source>
</evidence>
<protein>
    <submittedName>
        <fullName evidence="1">Uncharacterized protein</fullName>
    </submittedName>
</protein>
<organism evidence="1 2">
    <name type="scientific">Favolaschia claudopus</name>
    <dbReference type="NCBI Taxonomy" id="2862362"/>
    <lineage>
        <taxon>Eukaryota</taxon>
        <taxon>Fungi</taxon>
        <taxon>Dikarya</taxon>
        <taxon>Basidiomycota</taxon>
        <taxon>Agaricomycotina</taxon>
        <taxon>Agaricomycetes</taxon>
        <taxon>Agaricomycetidae</taxon>
        <taxon>Agaricales</taxon>
        <taxon>Marasmiineae</taxon>
        <taxon>Mycenaceae</taxon>
        <taxon>Favolaschia</taxon>
    </lineage>
</organism>
<accession>A0AAW0E1F2</accession>
<dbReference type="AlphaFoldDB" id="A0AAW0E1F2"/>
<name>A0AAW0E1F2_9AGAR</name>
<gene>
    <name evidence="1" type="ORF">R3P38DRAFT_2760212</name>
</gene>
<comment type="caution">
    <text evidence="1">The sequence shown here is derived from an EMBL/GenBank/DDBJ whole genome shotgun (WGS) entry which is preliminary data.</text>
</comment>